<sequence length="607" mass="66804">MSLEELEKKLYGIDRKDDGEDRVAPQVKHQEEPSVQTTWGDDLAGEDVVAKKMGKGTRAFIISSIFLLLGIGGVSYYYISEYYKTKDLLFAAQTEDSVLIAHPFEITVDVENRSQAILREAKIFIKLPDGVIGIGNDTERQTIEEAIGDMDPGEVLEKTYSVVVVKDAESTKKLDVNFSYLPQNINTRFEREETLEVHVGEPAIALDFTTPQNVFSTENFDIGMRYRNISDMEFKDVVVKLIMPDKVALKSASREPDSGTTLWKIDALASQTEQIIAVKAAFEGANQEFFELRSQVVVLVNGKEYVINEKTANLGIAASPLSLDIVANSNPSYIARPAEAITYTLKYRNNTDVALSDVIMKAKIKGEMFDLATVQSRGSFDSVTNTLMWNASGVPELKLIEPGREGSVDFVIQTKGAYPIKRMFDKNFTLKVDGEINSPTVPYNVASDKTIGFASNETKVSGSIGIEARVAQTLGAQVPEVNKPLKYTVTMTIKNYATDMRDVRITSSLQPGVRWTGVVKSNSGAVPTYNDRTGEINWTIDKIIATKGVIGTPTEATFQVEITPNVTQIGGSIEVTKDINLVATDDFTGQTVYQNTKGLQVAGVIKQ</sequence>
<gene>
    <name evidence="3" type="ORF">UY19_C0010G0025</name>
</gene>
<feature type="transmembrane region" description="Helical" evidence="2">
    <location>
        <begin position="59"/>
        <end position="79"/>
    </location>
</feature>
<organism evidence="3 4">
    <name type="scientific">Candidatus Wolfebacteria bacterium GW2011_GWA2_47_9b</name>
    <dbReference type="NCBI Taxonomy" id="1619005"/>
    <lineage>
        <taxon>Bacteria</taxon>
        <taxon>Candidatus Wolfeibacteriota</taxon>
    </lineage>
</organism>
<dbReference type="Proteomes" id="UP000033882">
    <property type="component" value="Unassembled WGS sequence"/>
</dbReference>
<keyword evidence="2" id="KW-0472">Membrane</keyword>
<protein>
    <recommendedName>
        <fullName evidence="5">DUF11 domain-containing protein</fullName>
    </recommendedName>
</protein>
<keyword evidence="2" id="KW-0812">Transmembrane</keyword>
<evidence type="ECO:0008006" key="5">
    <source>
        <dbReference type="Google" id="ProtNLM"/>
    </source>
</evidence>
<evidence type="ECO:0000313" key="4">
    <source>
        <dbReference type="Proteomes" id="UP000033882"/>
    </source>
</evidence>
<evidence type="ECO:0000256" key="2">
    <source>
        <dbReference type="SAM" id="Phobius"/>
    </source>
</evidence>
<dbReference type="EMBL" id="LCPB01000010">
    <property type="protein sequence ID" value="KKU89692.1"/>
    <property type="molecule type" value="Genomic_DNA"/>
</dbReference>
<accession>A0A0G1U6I0</accession>
<evidence type="ECO:0000256" key="1">
    <source>
        <dbReference type="SAM" id="MobiDB-lite"/>
    </source>
</evidence>
<dbReference type="AlphaFoldDB" id="A0A0G1U6I0"/>
<evidence type="ECO:0000313" key="3">
    <source>
        <dbReference type="EMBL" id="KKU89692.1"/>
    </source>
</evidence>
<proteinExistence type="predicted"/>
<reference evidence="3 4" key="1">
    <citation type="journal article" date="2015" name="Nature">
        <title>rRNA introns, odd ribosomes, and small enigmatic genomes across a large radiation of phyla.</title>
        <authorList>
            <person name="Brown C.T."/>
            <person name="Hug L.A."/>
            <person name="Thomas B.C."/>
            <person name="Sharon I."/>
            <person name="Castelle C.J."/>
            <person name="Singh A."/>
            <person name="Wilkins M.J."/>
            <person name="Williams K.H."/>
            <person name="Banfield J.F."/>
        </authorList>
    </citation>
    <scope>NUCLEOTIDE SEQUENCE [LARGE SCALE GENOMIC DNA]</scope>
</reference>
<keyword evidence="2" id="KW-1133">Transmembrane helix</keyword>
<comment type="caution">
    <text evidence="3">The sequence shown here is derived from an EMBL/GenBank/DDBJ whole genome shotgun (WGS) entry which is preliminary data.</text>
</comment>
<feature type="compositionally biased region" description="Basic and acidic residues" evidence="1">
    <location>
        <begin position="16"/>
        <end position="32"/>
    </location>
</feature>
<name>A0A0G1U6I0_9BACT</name>
<feature type="region of interest" description="Disordered" evidence="1">
    <location>
        <begin position="16"/>
        <end position="36"/>
    </location>
</feature>